<feature type="non-terminal residue" evidence="1">
    <location>
        <position position="1"/>
    </location>
</feature>
<evidence type="ECO:0000313" key="2">
    <source>
        <dbReference type="Proteomes" id="UP000028838"/>
    </source>
</evidence>
<evidence type="ECO:0000313" key="1">
    <source>
        <dbReference type="EMBL" id="KFG30555.1"/>
    </source>
</evidence>
<comment type="caution">
    <text evidence="1">The sequence shown here is derived from an EMBL/GenBank/DDBJ whole genome shotgun (WGS) entry which is preliminary data.</text>
</comment>
<dbReference type="Proteomes" id="UP000028838">
    <property type="component" value="Unassembled WGS sequence"/>
</dbReference>
<organism evidence="1 2">
    <name type="scientific">Toxoplasma gondii FOU</name>
    <dbReference type="NCBI Taxonomy" id="943167"/>
    <lineage>
        <taxon>Eukaryota</taxon>
        <taxon>Sar</taxon>
        <taxon>Alveolata</taxon>
        <taxon>Apicomplexa</taxon>
        <taxon>Conoidasida</taxon>
        <taxon>Coccidia</taxon>
        <taxon>Eucoccidiorida</taxon>
        <taxon>Eimeriorina</taxon>
        <taxon>Sarcocystidae</taxon>
        <taxon>Toxoplasma</taxon>
    </lineage>
</organism>
<dbReference type="EMBL" id="AEYH02003186">
    <property type="protein sequence ID" value="KFG30555.1"/>
    <property type="molecule type" value="Genomic_DNA"/>
</dbReference>
<gene>
    <name evidence="1" type="ORF">TGFOU_361360</name>
</gene>
<dbReference type="AlphaFoldDB" id="A0A086JEI7"/>
<protein>
    <submittedName>
        <fullName evidence="1">Uncharacterized protein</fullName>
    </submittedName>
</protein>
<reference evidence="1 2" key="1">
    <citation type="submission" date="2014-07" db="EMBL/GenBank/DDBJ databases">
        <authorList>
            <person name="Sibley D."/>
            <person name="Venepally P."/>
            <person name="Karamycheva S."/>
            <person name="Hadjithomas M."/>
            <person name="Khan A."/>
            <person name="Brunk B."/>
            <person name="Roos D."/>
            <person name="Caler E."/>
            <person name="Lorenzi H."/>
        </authorList>
    </citation>
    <scope>NUCLEOTIDE SEQUENCE [LARGE SCALE GENOMIC DNA]</scope>
    <source>
        <strain evidence="1 2">FOU</strain>
    </source>
</reference>
<name>A0A086JEI7_TOXGO</name>
<proteinExistence type="predicted"/>
<accession>A0A086JEI7</accession>
<sequence length="108" mass="12024">FHERILLVDWPANVLITFVSRLADLEERLATGASEAVQVRSSTSCLLRSDLPPLSFTASLCPCCLEPFLLSWSTSRYSLVSRSSPISRSSSQFRLLFSLSSALAMRLR</sequence>
<dbReference type="VEuPathDB" id="ToxoDB:TGFOU_361360"/>